<dbReference type="InterPro" id="IPR009542">
    <property type="entry name" value="Spc1/SPCS1"/>
</dbReference>
<protein>
    <recommendedName>
        <fullName evidence="3">Signal peptidase complex subunit 1</fullName>
    </recommendedName>
</protein>
<evidence type="ECO:0000256" key="2">
    <source>
        <dbReference type="ARBA" id="ARBA00005245"/>
    </source>
</evidence>
<evidence type="ECO:0000313" key="10">
    <source>
        <dbReference type="EMBL" id="CEM31030.1"/>
    </source>
</evidence>
<dbReference type="AlphaFoldDB" id="A0A0G4GLS1"/>
<accession>A0A0G4GLS1</accession>
<keyword evidence="5" id="KW-0256">Endoplasmic reticulum</keyword>
<gene>
    <name evidence="10" type="ORF">Vbra_18283</name>
</gene>
<comment type="similarity">
    <text evidence="2">Belongs to the SPCS1 family.</text>
</comment>
<feature type="transmembrane region" description="Helical" evidence="9">
    <location>
        <begin position="39"/>
        <end position="62"/>
    </location>
</feature>
<feature type="transmembrane region" description="Helical" evidence="9">
    <location>
        <begin position="12"/>
        <end position="33"/>
    </location>
</feature>
<dbReference type="InParanoid" id="A0A0G4GLS1"/>
<comment type="function">
    <text evidence="8">Component of the signal peptidase complex (SPC) which catalyzes the cleavage of N-terminal signal sequences from nascent proteins as they are translocated into the lumen of the endoplasmic reticulum. Dispensable for SPC enzymatic activity.</text>
</comment>
<dbReference type="Pfam" id="PF06645">
    <property type="entry name" value="SPC12"/>
    <property type="match status" value="1"/>
</dbReference>
<dbReference type="EMBL" id="CDMY01000708">
    <property type="protein sequence ID" value="CEM31030.1"/>
    <property type="molecule type" value="Genomic_DNA"/>
</dbReference>
<reference evidence="10 11" key="1">
    <citation type="submission" date="2014-11" db="EMBL/GenBank/DDBJ databases">
        <authorList>
            <person name="Zhu J."/>
            <person name="Qi W."/>
            <person name="Song R."/>
        </authorList>
    </citation>
    <scope>NUCLEOTIDE SEQUENCE [LARGE SCALE GENOMIC DNA]</scope>
</reference>
<dbReference type="VEuPathDB" id="CryptoDB:Vbra_18283"/>
<keyword evidence="11" id="KW-1185">Reference proteome</keyword>
<organism evidence="10 11">
    <name type="scientific">Vitrella brassicaformis (strain CCMP3155)</name>
    <dbReference type="NCBI Taxonomy" id="1169540"/>
    <lineage>
        <taxon>Eukaryota</taxon>
        <taxon>Sar</taxon>
        <taxon>Alveolata</taxon>
        <taxon>Colpodellida</taxon>
        <taxon>Vitrellaceae</taxon>
        <taxon>Vitrella</taxon>
    </lineage>
</organism>
<dbReference type="STRING" id="1169540.A0A0G4GLS1"/>
<dbReference type="Proteomes" id="UP000041254">
    <property type="component" value="Unassembled WGS sequence"/>
</dbReference>
<evidence type="ECO:0000256" key="9">
    <source>
        <dbReference type="SAM" id="Phobius"/>
    </source>
</evidence>
<evidence type="ECO:0000256" key="4">
    <source>
        <dbReference type="ARBA" id="ARBA00022692"/>
    </source>
</evidence>
<dbReference type="PANTHER" id="PTHR13202">
    <property type="entry name" value="MICROSOMAL SIGNAL PEPTIDASE 12 KDA SUBUNIT"/>
    <property type="match status" value="1"/>
</dbReference>
<sequence length="81" mass="9198">MNTMDFKGQYRASIVQSVLIWTVGLVGFVLGFVNQSFRLTFFCILGATVLSAAVCLPSWPWWNMNPVQWQKPKKQNSSKKA</sequence>
<dbReference type="GO" id="GO:0045047">
    <property type="term" value="P:protein targeting to ER"/>
    <property type="evidence" value="ECO:0007669"/>
    <property type="project" value="TreeGrafter"/>
</dbReference>
<dbReference type="GO" id="GO:0005787">
    <property type="term" value="C:signal peptidase complex"/>
    <property type="evidence" value="ECO:0007669"/>
    <property type="project" value="InterPro"/>
</dbReference>
<keyword evidence="7 9" id="KW-0472">Membrane</keyword>
<dbReference type="GO" id="GO:0006465">
    <property type="term" value="P:signal peptide processing"/>
    <property type="evidence" value="ECO:0007669"/>
    <property type="project" value="InterPro"/>
</dbReference>
<name>A0A0G4GLS1_VITBC</name>
<dbReference type="OMA" id="IHLTLWT"/>
<evidence type="ECO:0000256" key="1">
    <source>
        <dbReference type="ARBA" id="ARBA00004477"/>
    </source>
</evidence>
<dbReference type="FunCoup" id="A0A0G4GLS1">
    <property type="interactions" value="36"/>
</dbReference>
<evidence type="ECO:0000256" key="8">
    <source>
        <dbReference type="ARBA" id="ARBA00045204"/>
    </source>
</evidence>
<dbReference type="PANTHER" id="PTHR13202:SF0">
    <property type="entry name" value="SIGNAL PEPTIDASE COMPLEX SUBUNIT 1"/>
    <property type="match status" value="1"/>
</dbReference>
<keyword evidence="4 9" id="KW-0812">Transmembrane</keyword>
<evidence type="ECO:0000313" key="11">
    <source>
        <dbReference type="Proteomes" id="UP000041254"/>
    </source>
</evidence>
<evidence type="ECO:0000256" key="5">
    <source>
        <dbReference type="ARBA" id="ARBA00022824"/>
    </source>
</evidence>
<evidence type="ECO:0000256" key="7">
    <source>
        <dbReference type="ARBA" id="ARBA00023136"/>
    </source>
</evidence>
<keyword evidence="6 9" id="KW-1133">Transmembrane helix</keyword>
<comment type="subcellular location">
    <subcellularLocation>
        <location evidence="1">Endoplasmic reticulum membrane</location>
        <topology evidence="1">Multi-pass membrane protein</topology>
    </subcellularLocation>
</comment>
<evidence type="ECO:0000256" key="3">
    <source>
        <dbReference type="ARBA" id="ARBA00017059"/>
    </source>
</evidence>
<evidence type="ECO:0000256" key="6">
    <source>
        <dbReference type="ARBA" id="ARBA00022989"/>
    </source>
</evidence>
<proteinExistence type="inferred from homology"/>
<dbReference type="OrthoDB" id="263893at2759"/>